<dbReference type="SMART" id="SM00382">
    <property type="entry name" value="AAA"/>
    <property type="match status" value="1"/>
</dbReference>
<gene>
    <name evidence="8" type="ORF">BSQ50_05360</name>
</gene>
<reference evidence="8 9" key="1">
    <citation type="submission" date="2016-11" db="EMBL/GenBank/DDBJ databases">
        <title>Interaction between Lactobacillus species and yeast in water kefir.</title>
        <authorList>
            <person name="Behr J."/>
            <person name="Xu D."/>
            <person name="Vogel R.F."/>
        </authorList>
    </citation>
    <scope>NUCLEOTIDE SEQUENCE [LARGE SCALE GENOMIC DNA]</scope>
    <source>
        <strain evidence="8 9">TMW 1.1827</strain>
    </source>
</reference>
<evidence type="ECO:0000256" key="4">
    <source>
        <dbReference type="ARBA" id="ARBA00022840"/>
    </source>
</evidence>
<comment type="similarity">
    <text evidence="1">Belongs to the ABC transporter superfamily.</text>
</comment>
<feature type="domain" description="ABC transporter" evidence="7">
    <location>
        <begin position="2"/>
        <end position="227"/>
    </location>
</feature>
<dbReference type="InterPro" id="IPR017871">
    <property type="entry name" value="ABC_transporter-like_CS"/>
</dbReference>
<sequence>MLKTTNLTYQYSKQERKLFSDINLEFNSGKVYAIIGRSGAGKTTFLSLLAGLDSPTAGKIEYQGKDLKKIGLSNYRRNDTSMVFQAYNLFDYMTAVENILTALDLTSSSHRGNRAFVLELLKKIGIDEQLANKKIGLLSGGQQQRVAIARAMACDAKLILADEPTGNLDEQNTQEVVKLLLELAHKEQRCVIIVTHENDVAERCDVQIELRKGKLNVIEGPNMVLKI</sequence>
<dbReference type="GeneID" id="78521633"/>
<dbReference type="PROSITE" id="PS00211">
    <property type="entry name" value="ABC_TRANSPORTER_1"/>
    <property type="match status" value="1"/>
</dbReference>
<evidence type="ECO:0000256" key="5">
    <source>
        <dbReference type="ARBA" id="ARBA00049360"/>
    </source>
</evidence>
<dbReference type="FunFam" id="3.40.50.300:FF:000056">
    <property type="entry name" value="Cell division ATP-binding protein FtsE"/>
    <property type="match status" value="1"/>
</dbReference>
<comment type="function">
    <text evidence="6">Part of the ABC transporter FtsEX involved in cellular division. Has ATPase activity. Essential for cell division and viability.</text>
</comment>
<dbReference type="PANTHER" id="PTHR24220:SF689">
    <property type="entry name" value="LIPOPROTEIN-RELEASING SYSTEM ATP-BINDING PROTEIN LOLD"/>
    <property type="match status" value="1"/>
</dbReference>
<dbReference type="CDD" id="cd03255">
    <property type="entry name" value="ABC_MJ0796_LolCDE_FtsE"/>
    <property type="match status" value="1"/>
</dbReference>
<dbReference type="InterPro" id="IPR015854">
    <property type="entry name" value="ABC_transpr_LolD-like"/>
</dbReference>
<organism evidence="8 9">
    <name type="scientific">Liquorilactobacillus nagelii</name>
    <dbReference type="NCBI Taxonomy" id="82688"/>
    <lineage>
        <taxon>Bacteria</taxon>
        <taxon>Bacillati</taxon>
        <taxon>Bacillota</taxon>
        <taxon>Bacilli</taxon>
        <taxon>Lactobacillales</taxon>
        <taxon>Lactobacillaceae</taxon>
        <taxon>Liquorilactobacillus</taxon>
    </lineage>
</organism>
<dbReference type="PROSITE" id="PS50893">
    <property type="entry name" value="ABC_TRANSPORTER_2"/>
    <property type="match status" value="1"/>
</dbReference>
<protein>
    <submittedName>
        <fullName evidence="8">ABC transporter</fullName>
    </submittedName>
</protein>
<keyword evidence="2" id="KW-0813">Transport</keyword>
<evidence type="ECO:0000313" key="9">
    <source>
        <dbReference type="Proteomes" id="UP000324497"/>
    </source>
</evidence>
<keyword evidence="3" id="KW-0547">Nucleotide-binding</keyword>
<dbReference type="AlphaFoldDB" id="A0A3S6QV69"/>
<evidence type="ECO:0000256" key="3">
    <source>
        <dbReference type="ARBA" id="ARBA00022741"/>
    </source>
</evidence>
<accession>A0A3S6QV69</accession>
<dbReference type="Gene3D" id="3.40.50.300">
    <property type="entry name" value="P-loop containing nucleotide triphosphate hydrolases"/>
    <property type="match status" value="1"/>
</dbReference>
<comment type="catalytic activity">
    <reaction evidence="5">
        <text>ATP + H2O = ADP + phosphate + H(+)</text>
        <dbReference type="Rhea" id="RHEA:13065"/>
        <dbReference type="ChEBI" id="CHEBI:15377"/>
        <dbReference type="ChEBI" id="CHEBI:15378"/>
        <dbReference type="ChEBI" id="CHEBI:30616"/>
        <dbReference type="ChEBI" id="CHEBI:43474"/>
        <dbReference type="ChEBI" id="CHEBI:456216"/>
    </reaction>
</comment>
<dbReference type="SUPFAM" id="SSF52540">
    <property type="entry name" value="P-loop containing nucleoside triphosphate hydrolases"/>
    <property type="match status" value="1"/>
</dbReference>
<dbReference type="InterPro" id="IPR027417">
    <property type="entry name" value="P-loop_NTPase"/>
</dbReference>
<dbReference type="Proteomes" id="UP000324497">
    <property type="component" value="Chromosome"/>
</dbReference>
<dbReference type="RefSeq" id="WP_057886128.1">
    <property type="nucleotide sequence ID" value="NZ_CP018180.1"/>
</dbReference>
<evidence type="ECO:0000259" key="7">
    <source>
        <dbReference type="PROSITE" id="PS50893"/>
    </source>
</evidence>
<evidence type="ECO:0000256" key="2">
    <source>
        <dbReference type="ARBA" id="ARBA00022448"/>
    </source>
</evidence>
<evidence type="ECO:0000313" key="8">
    <source>
        <dbReference type="EMBL" id="AUJ32036.1"/>
    </source>
</evidence>
<name>A0A3S6QV69_9LACO</name>
<keyword evidence="4" id="KW-0067">ATP-binding</keyword>
<keyword evidence="9" id="KW-1185">Reference proteome</keyword>
<dbReference type="GO" id="GO:0005524">
    <property type="term" value="F:ATP binding"/>
    <property type="evidence" value="ECO:0007669"/>
    <property type="project" value="UniProtKB-KW"/>
</dbReference>
<evidence type="ECO:0000256" key="1">
    <source>
        <dbReference type="ARBA" id="ARBA00005417"/>
    </source>
</evidence>
<dbReference type="GO" id="GO:0016887">
    <property type="term" value="F:ATP hydrolysis activity"/>
    <property type="evidence" value="ECO:0007669"/>
    <property type="project" value="InterPro"/>
</dbReference>
<dbReference type="InterPro" id="IPR003439">
    <property type="entry name" value="ABC_transporter-like_ATP-bd"/>
</dbReference>
<proteinExistence type="inferred from homology"/>
<dbReference type="GO" id="GO:0022857">
    <property type="term" value="F:transmembrane transporter activity"/>
    <property type="evidence" value="ECO:0007669"/>
    <property type="project" value="TreeGrafter"/>
</dbReference>
<dbReference type="Pfam" id="PF00005">
    <property type="entry name" value="ABC_tran"/>
    <property type="match status" value="1"/>
</dbReference>
<dbReference type="KEGG" id="lng:BSQ50_05360"/>
<dbReference type="InterPro" id="IPR017911">
    <property type="entry name" value="MacB-like_ATP-bd"/>
</dbReference>
<evidence type="ECO:0000256" key="6">
    <source>
        <dbReference type="ARBA" id="ARBA00055994"/>
    </source>
</evidence>
<dbReference type="PANTHER" id="PTHR24220">
    <property type="entry name" value="IMPORT ATP-BINDING PROTEIN"/>
    <property type="match status" value="1"/>
</dbReference>
<dbReference type="InterPro" id="IPR003593">
    <property type="entry name" value="AAA+_ATPase"/>
</dbReference>
<dbReference type="EMBL" id="CP018180">
    <property type="protein sequence ID" value="AUJ32036.1"/>
    <property type="molecule type" value="Genomic_DNA"/>
</dbReference>
<dbReference type="GO" id="GO:0005886">
    <property type="term" value="C:plasma membrane"/>
    <property type="evidence" value="ECO:0007669"/>
    <property type="project" value="TreeGrafter"/>
</dbReference>